<dbReference type="PANTHER" id="PTHR11102:SF160">
    <property type="entry name" value="ERAD-ASSOCIATED E3 UBIQUITIN-PROTEIN LIGASE COMPONENT HRD3"/>
    <property type="match status" value="1"/>
</dbReference>
<evidence type="ECO:0000256" key="1">
    <source>
        <dbReference type="ARBA" id="ARBA00038101"/>
    </source>
</evidence>
<keyword evidence="4" id="KW-1185">Reference proteome</keyword>
<dbReference type="HOGENOM" id="CLU_002764_1_0_1"/>
<gene>
    <name evidence="3" type="ORF">RirG_084400</name>
</gene>
<protein>
    <recommendedName>
        <fullName evidence="2">Protein kinase domain-containing protein</fullName>
    </recommendedName>
</protein>
<dbReference type="PANTHER" id="PTHR11102">
    <property type="entry name" value="SEL-1-LIKE PROTEIN"/>
    <property type="match status" value="1"/>
</dbReference>
<feature type="domain" description="Protein kinase" evidence="2">
    <location>
        <begin position="1"/>
        <end position="120"/>
    </location>
</feature>
<name>A0A015MVI2_RHIIW</name>
<dbReference type="GO" id="GO:0005524">
    <property type="term" value="F:ATP binding"/>
    <property type="evidence" value="ECO:0007669"/>
    <property type="project" value="InterPro"/>
</dbReference>
<organism evidence="3 4">
    <name type="scientific">Rhizophagus irregularis (strain DAOM 197198w)</name>
    <name type="common">Glomus intraradices</name>
    <dbReference type="NCBI Taxonomy" id="1432141"/>
    <lineage>
        <taxon>Eukaryota</taxon>
        <taxon>Fungi</taxon>
        <taxon>Fungi incertae sedis</taxon>
        <taxon>Mucoromycota</taxon>
        <taxon>Glomeromycotina</taxon>
        <taxon>Glomeromycetes</taxon>
        <taxon>Glomerales</taxon>
        <taxon>Glomeraceae</taxon>
        <taxon>Rhizophagus</taxon>
    </lineage>
</organism>
<dbReference type="InterPro" id="IPR006597">
    <property type="entry name" value="Sel1-like"/>
</dbReference>
<dbReference type="Gene3D" id="1.25.40.10">
    <property type="entry name" value="Tetratricopeptide repeat domain"/>
    <property type="match status" value="4"/>
</dbReference>
<dbReference type="SMART" id="SM00671">
    <property type="entry name" value="SEL1"/>
    <property type="match status" value="8"/>
</dbReference>
<comment type="similarity">
    <text evidence="1">Belongs to the sel-1 family.</text>
</comment>
<dbReference type="SUPFAM" id="SSF81901">
    <property type="entry name" value="HCP-like"/>
    <property type="match status" value="2"/>
</dbReference>
<dbReference type="Gene3D" id="1.10.510.10">
    <property type="entry name" value="Transferase(Phosphotransferase) domain 1"/>
    <property type="match status" value="1"/>
</dbReference>
<dbReference type="PROSITE" id="PS50011">
    <property type="entry name" value="PROTEIN_KINASE_DOM"/>
    <property type="match status" value="1"/>
</dbReference>
<dbReference type="Proteomes" id="UP000022910">
    <property type="component" value="Unassembled WGS sequence"/>
</dbReference>
<dbReference type="Pfam" id="PF07714">
    <property type="entry name" value="PK_Tyr_Ser-Thr"/>
    <property type="match status" value="1"/>
</dbReference>
<dbReference type="EMBL" id="JEMT01016484">
    <property type="protein sequence ID" value="EXX70773.1"/>
    <property type="molecule type" value="Genomic_DNA"/>
</dbReference>
<dbReference type="InterPro" id="IPR050767">
    <property type="entry name" value="Sel1_AlgK"/>
</dbReference>
<accession>A0A015MVI2</accession>
<reference evidence="3 4" key="1">
    <citation type="submission" date="2014-02" db="EMBL/GenBank/DDBJ databases">
        <title>Single nucleus genome sequencing reveals high similarity among nuclei of an endomycorrhizal fungus.</title>
        <authorList>
            <person name="Lin K."/>
            <person name="Geurts R."/>
            <person name="Zhang Z."/>
            <person name="Limpens E."/>
            <person name="Saunders D.G."/>
            <person name="Mu D."/>
            <person name="Pang E."/>
            <person name="Cao H."/>
            <person name="Cha H."/>
            <person name="Lin T."/>
            <person name="Zhou Q."/>
            <person name="Shang Y."/>
            <person name="Li Y."/>
            <person name="Ivanov S."/>
            <person name="Sharma T."/>
            <person name="Velzen R.V."/>
            <person name="Ruijter N.D."/>
            <person name="Aanen D.K."/>
            <person name="Win J."/>
            <person name="Kamoun S."/>
            <person name="Bisseling T."/>
            <person name="Huang S."/>
        </authorList>
    </citation>
    <scope>NUCLEOTIDE SEQUENCE [LARGE SCALE GENOMIC DNA]</scope>
    <source>
        <strain evidence="4">DAOM197198w</strain>
    </source>
</reference>
<dbReference type="SUPFAM" id="SSF56112">
    <property type="entry name" value="Protein kinase-like (PK-like)"/>
    <property type="match status" value="1"/>
</dbReference>
<comment type="caution">
    <text evidence="3">The sequence shown here is derived from an EMBL/GenBank/DDBJ whole genome shotgun (WGS) entry which is preliminary data.</text>
</comment>
<evidence type="ECO:0000313" key="3">
    <source>
        <dbReference type="EMBL" id="EXX70773.1"/>
    </source>
</evidence>
<dbReference type="Pfam" id="PF08238">
    <property type="entry name" value="Sel1"/>
    <property type="match status" value="8"/>
</dbReference>
<dbReference type="InterPro" id="IPR000719">
    <property type="entry name" value="Prot_kinase_dom"/>
</dbReference>
<dbReference type="InterPro" id="IPR001245">
    <property type="entry name" value="Ser-Thr/Tyr_kinase_cat_dom"/>
</dbReference>
<dbReference type="OrthoDB" id="2349202at2759"/>
<dbReference type="InterPro" id="IPR011990">
    <property type="entry name" value="TPR-like_helical_dom_sf"/>
</dbReference>
<proteinExistence type="inferred from homology"/>
<sequence>MIALTRGITAEDSSSSVIYGMPAYVEPQCYKYDDYVRDEKSDTYSLGVLLWEITSGYPPFSRNSACKDTDLTLYIANRYREKPINKTPKVYVDLYQRCWDNDPKLRPTISDVFDILQEQYNSISKIMEDLIVIDNDEDNRTLNDQNDLKLSYLGDPLGESPFFTPKINNNERKCINNATDEIIDSYLKRNRIGWTKYFSFPKVLEKHELRSEKISGNLINNQTIRQYEVIVGCFYENGFGINKNEVSAFEWYKRASEMDNVNGHFELGYCYNYGCGIKKSLEKAIKLYKLSSYEGLNIATYFLAINYESDNQKYNLNEAFELYKKSAENGFIPSQYKLATFYEEGKGKRQNKKEALKWYKLFLENDGEYGATYNFKDSKLEKSSPSVEFIIDEIERELIRNELDEIIQAYLKHNKIGQTKSFSFFEVLKSYELNSREIFKCLKSNQTIRNHEVMIGKFYEIGFGIEKNNSEAFKWYVKARNNSNGIFEAGNCYYYGYGVEKNRDKAFEFFQRAVDDSREELNVALYFLASCYISGDGIRKKNETNQQLLKEHHAKAFELYKKSAKNGFIQSQYELANCYEVGIGTQKNKDKASKWVKKYKESIGQDSLSFDHGLENYKIYRAYNIEKEPGQGRQNVQEKFSESTKALAKIYFGSQQEILTNNETQNWEESSNSTKVLAKIYIDSQQAILTNNETQNQEKSSKVLANIYFDSPQEILANNSNNFNSLPQISGTTKIMLKGMKFIKSDQQVIQLLKLNHGLYLDGHVILASKKAIVAEDGKLNISLYNGQPLVYNVEDSLPYINFPIAEVVYKGNLLTSFSGCIDNDENLHELYGHHFARKALIGDKLFIKNFKSATPAQIDILKFYLLCAYNTAKYSTKIPVNNLFTLNLLPKLVTLNDEELNTYEKLIEWMNNLYVAEEKNVLIVTYDDLIPVSQLRETSSLSEFFNEKQLGDTSFEERLDLEEWIGDAMNDNLISWTEDFRLFRGLIINKNHEIKISKKFAINFIEIPKTNPSNKSYLKVINPSTKLEVILISNNIFSLNNLSTFNINNTKSYGSYTHIIIKCEQYEILFDKDNIKPTEEFEHAIEEALDSMKPLKALQDISNEYGHLFPQRIILGRSLKNILSSSYSSDTIDLRSESLISHLNKLNISYLLTPKGKIIEKDNLTNWIQNPNNLEIIEFDKIDPLYKILNKEQQKKISDLLQNNYKILMTGITDLKDLDDNNNINYYKRINIEPSLEDEDYEVFGSIISNNNPKVEGIYVNFGSYDFNGFFAMIKQLEETSINSIKECHVLWMIVEKPSESLIFSPSNRKFQVNCIKTSIILQPNKSNYSIKTSFSLSQGYTIFVHAYYPSTNYEPGNIIRLIDWSYNFINFQITKSTQNESFIDEVDLHICVLCSDCKNLKIDNKNEEEYSLNLIEHILTKDNFNESLSTEIHEVD</sequence>
<dbReference type="InterPro" id="IPR011009">
    <property type="entry name" value="Kinase-like_dom_sf"/>
</dbReference>
<evidence type="ECO:0000259" key="2">
    <source>
        <dbReference type="PROSITE" id="PS50011"/>
    </source>
</evidence>
<dbReference type="GO" id="GO:0004672">
    <property type="term" value="F:protein kinase activity"/>
    <property type="evidence" value="ECO:0007669"/>
    <property type="project" value="InterPro"/>
</dbReference>
<evidence type="ECO:0000313" key="4">
    <source>
        <dbReference type="Proteomes" id="UP000022910"/>
    </source>
</evidence>